<dbReference type="PATRIC" id="fig|1120927.3.peg.1474"/>
<dbReference type="Pfam" id="PF25181">
    <property type="entry name" value="Phage_Bbp19"/>
    <property type="match status" value="1"/>
</dbReference>
<gene>
    <name evidence="2" type="ORF">I593_01522</name>
</gene>
<sequence length="110" mass="12669">MNRDNAKEIKNERENELNDLRSVLETDSGKRFLQRLINRAAIFQPTYASGANPSDFAFMEGRREMGLFIIGEITQANSDAWIAMQSEHFKKLNALNEKVSHERNNQPNND</sequence>
<dbReference type="Proteomes" id="UP000016201">
    <property type="component" value="Unassembled WGS sequence"/>
</dbReference>
<dbReference type="AlphaFoldDB" id="R9B175"/>
<dbReference type="OrthoDB" id="6712867at2"/>
<evidence type="ECO:0000259" key="1">
    <source>
        <dbReference type="Pfam" id="PF25181"/>
    </source>
</evidence>
<feature type="domain" description="Bbp19-like phage" evidence="1">
    <location>
        <begin position="21"/>
        <end position="74"/>
    </location>
</feature>
<name>R9B175_9GAMM</name>
<dbReference type="EMBL" id="AQFM01000036">
    <property type="protein sequence ID" value="EOR08167.1"/>
    <property type="molecule type" value="Genomic_DNA"/>
</dbReference>
<comment type="caution">
    <text evidence="2">The sequence shown here is derived from an EMBL/GenBank/DDBJ whole genome shotgun (WGS) entry which is preliminary data.</text>
</comment>
<proteinExistence type="predicted"/>
<dbReference type="RefSeq" id="WP_016166607.1">
    <property type="nucleotide sequence ID" value="NZ_JHZG01000011.1"/>
</dbReference>
<protein>
    <recommendedName>
        <fullName evidence="1">Bbp19-like phage domain-containing protein</fullName>
    </recommendedName>
</protein>
<dbReference type="InterPro" id="IPR057447">
    <property type="entry name" value="Bbp19-like_phage"/>
</dbReference>
<dbReference type="eggNOG" id="ENOG5031TAM">
    <property type="taxonomic scope" value="Bacteria"/>
</dbReference>
<evidence type="ECO:0000313" key="2">
    <source>
        <dbReference type="EMBL" id="EOR08167.1"/>
    </source>
</evidence>
<keyword evidence="3" id="KW-1185">Reference proteome</keyword>
<evidence type="ECO:0000313" key="3">
    <source>
        <dbReference type="Proteomes" id="UP000016201"/>
    </source>
</evidence>
<accession>R9B175</accession>
<organism evidence="2 3">
    <name type="scientific">Acinetobacter tandoii DSM 14970 = CIP 107469</name>
    <dbReference type="NCBI Taxonomy" id="1120927"/>
    <lineage>
        <taxon>Bacteria</taxon>
        <taxon>Pseudomonadati</taxon>
        <taxon>Pseudomonadota</taxon>
        <taxon>Gammaproteobacteria</taxon>
        <taxon>Moraxellales</taxon>
        <taxon>Moraxellaceae</taxon>
        <taxon>Acinetobacter</taxon>
    </lineage>
</organism>
<reference evidence="2 3" key="1">
    <citation type="submission" date="2013-03" db="EMBL/GenBank/DDBJ databases">
        <title>The Genome Sequence of Acinetobacter tandoii CIP 107469.</title>
        <authorList>
            <consortium name="The Broad Institute Genome Sequencing Platform"/>
            <consortium name="The Broad Institute Genome Sequencing Center for Infectious Disease"/>
            <person name="Cerqueira G."/>
            <person name="Feldgarden M."/>
            <person name="Courvalin P."/>
            <person name="Perichon B."/>
            <person name="Grillot-Courvalin C."/>
            <person name="Clermont D."/>
            <person name="Rocha E."/>
            <person name="Yoon E.-J."/>
            <person name="Nemec A."/>
            <person name="Walker B."/>
            <person name="Young S.K."/>
            <person name="Zeng Q."/>
            <person name="Gargeya S."/>
            <person name="Fitzgerald M."/>
            <person name="Haas B."/>
            <person name="Abouelleil A."/>
            <person name="Alvarado L."/>
            <person name="Arachchi H.M."/>
            <person name="Berlin A.M."/>
            <person name="Chapman S.B."/>
            <person name="Dewar J."/>
            <person name="Goldberg J."/>
            <person name="Griggs A."/>
            <person name="Gujja S."/>
            <person name="Hansen M."/>
            <person name="Howarth C."/>
            <person name="Imamovic A."/>
            <person name="Larimer J."/>
            <person name="McCowan C."/>
            <person name="Murphy C."/>
            <person name="Neiman D."/>
            <person name="Pearson M."/>
            <person name="Priest M."/>
            <person name="Roberts A."/>
            <person name="Saif S."/>
            <person name="Shea T."/>
            <person name="Sisk P."/>
            <person name="Sykes S."/>
            <person name="Wortman J."/>
            <person name="Nusbaum C."/>
            <person name="Birren B."/>
        </authorList>
    </citation>
    <scope>NUCLEOTIDE SEQUENCE [LARGE SCALE GENOMIC DNA]</scope>
    <source>
        <strain evidence="2 3">CIP 107469</strain>
    </source>
</reference>